<reference evidence="1" key="5">
    <citation type="journal article" date="2021" name="G3 (Bethesda)">
        <title>Aegilops tauschii genome assembly Aet v5.0 features greater sequence contiguity and improved annotation.</title>
        <authorList>
            <person name="Wang L."/>
            <person name="Zhu T."/>
            <person name="Rodriguez J.C."/>
            <person name="Deal K.R."/>
            <person name="Dubcovsky J."/>
            <person name="McGuire P.E."/>
            <person name="Lux T."/>
            <person name="Spannagl M."/>
            <person name="Mayer K.F.X."/>
            <person name="Baldrich P."/>
            <person name="Meyers B.C."/>
            <person name="Huo N."/>
            <person name="Gu Y.Q."/>
            <person name="Zhou H."/>
            <person name="Devos K.M."/>
            <person name="Bennetzen J.L."/>
            <person name="Unver T."/>
            <person name="Budak H."/>
            <person name="Gulick P.J."/>
            <person name="Galiba G."/>
            <person name="Kalapos B."/>
            <person name="Nelson D.R."/>
            <person name="Li P."/>
            <person name="You F.M."/>
            <person name="Luo M.C."/>
            <person name="Dvorak J."/>
        </authorList>
    </citation>
    <scope>NUCLEOTIDE SEQUENCE [LARGE SCALE GENOMIC DNA]</scope>
    <source>
        <strain evidence="1">cv. AL8/78</strain>
    </source>
</reference>
<sequence length="149" mass="16450">MRAGVSHQWPADPWAAALSARRRRPAAGDVCRRRWPACSAARAAGRWWSPAMARCSIASDLEVPLSFAASLVVPVVLRLQAPVMVSPGGVLWVWEKPWPVWPARRRRRPWAPLSFMKVQVTVQSTHPDPLPVESLQSSSDLVATALFAP</sequence>
<reference evidence="1" key="3">
    <citation type="journal article" date="2017" name="Nature">
        <title>Genome sequence of the progenitor of the wheat D genome Aegilops tauschii.</title>
        <authorList>
            <person name="Luo M.C."/>
            <person name="Gu Y.Q."/>
            <person name="Puiu D."/>
            <person name="Wang H."/>
            <person name="Twardziok S.O."/>
            <person name="Deal K.R."/>
            <person name="Huo N."/>
            <person name="Zhu T."/>
            <person name="Wang L."/>
            <person name="Wang Y."/>
            <person name="McGuire P.E."/>
            <person name="Liu S."/>
            <person name="Long H."/>
            <person name="Ramasamy R.K."/>
            <person name="Rodriguez J.C."/>
            <person name="Van S.L."/>
            <person name="Yuan L."/>
            <person name="Wang Z."/>
            <person name="Xia Z."/>
            <person name="Xiao L."/>
            <person name="Anderson O.D."/>
            <person name="Ouyang S."/>
            <person name="Liang Y."/>
            <person name="Zimin A.V."/>
            <person name="Pertea G."/>
            <person name="Qi P."/>
            <person name="Bennetzen J.L."/>
            <person name="Dai X."/>
            <person name="Dawson M.W."/>
            <person name="Muller H.G."/>
            <person name="Kugler K."/>
            <person name="Rivarola-Duarte L."/>
            <person name="Spannagl M."/>
            <person name="Mayer K.F.X."/>
            <person name="Lu F.H."/>
            <person name="Bevan M.W."/>
            <person name="Leroy P."/>
            <person name="Li P."/>
            <person name="You F.M."/>
            <person name="Sun Q."/>
            <person name="Liu Z."/>
            <person name="Lyons E."/>
            <person name="Wicker T."/>
            <person name="Salzberg S.L."/>
            <person name="Devos K.M."/>
            <person name="Dvorak J."/>
        </authorList>
    </citation>
    <scope>NUCLEOTIDE SEQUENCE [LARGE SCALE GENOMIC DNA]</scope>
    <source>
        <strain evidence="1">cv. AL8/78</strain>
    </source>
</reference>
<organism evidence="1 2">
    <name type="scientific">Aegilops tauschii subsp. strangulata</name>
    <name type="common">Goatgrass</name>
    <dbReference type="NCBI Taxonomy" id="200361"/>
    <lineage>
        <taxon>Eukaryota</taxon>
        <taxon>Viridiplantae</taxon>
        <taxon>Streptophyta</taxon>
        <taxon>Embryophyta</taxon>
        <taxon>Tracheophyta</taxon>
        <taxon>Spermatophyta</taxon>
        <taxon>Magnoliopsida</taxon>
        <taxon>Liliopsida</taxon>
        <taxon>Poales</taxon>
        <taxon>Poaceae</taxon>
        <taxon>BOP clade</taxon>
        <taxon>Pooideae</taxon>
        <taxon>Triticodae</taxon>
        <taxon>Triticeae</taxon>
        <taxon>Triticinae</taxon>
        <taxon>Aegilops</taxon>
    </lineage>
</organism>
<protein>
    <submittedName>
        <fullName evidence="1">Uncharacterized protein</fullName>
    </submittedName>
</protein>
<dbReference type="EnsemblPlants" id="AET3Gv20460900.6">
    <property type="protein sequence ID" value="AET3Gv20460900.6"/>
    <property type="gene ID" value="AET3Gv20460900"/>
</dbReference>
<dbReference type="Proteomes" id="UP000015105">
    <property type="component" value="Chromosome 3D"/>
</dbReference>
<dbReference type="Gramene" id="AET3Gv20460900.6">
    <property type="protein sequence ID" value="AET3Gv20460900.6"/>
    <property type="gene ID" value="AET3Gv20460900"/>
</dbReference>
<dbReference type="AlphaFoldDB" id="A0A453EU33"/>
<proteinExistence type="predicted"/>
<dbReference type="Gramene" id="AET3Gv20460900.5">
    <property type="protein sequence ID" value="AET3Gv20460900.5"/>
    <property type="gene ID" value="AET3Gv20460900"/>
</dbReference>
<evidence type="ECO:0000313" key="2">
    <source>
        <dbReference type="Proteomes" id="UP000015105"/>
    </source>
</evidence>
<dbReference type="EnsemblPlants" id="AET3Gv20460900.5">
    <property type="protein sequence ID" value="AET3Gv20460900.5"/>
    <property type="gene ID" value="AET3Gv20460900"/>
</dbReference>
<accession>A0A453EU33</accession>
<name>A0A453EU33_AEGTS</name>
<reference evidence="2" key="2">
    <citation type="journal article" date="2017" name="Nat. Plants">
        <title>The Aegilops tauschii genome reveals multiple impacts of transposons.</title>
        <authorList>
            <person name="Zhao G."/>
            <person name="Zou C."/>
            <person name="Li K."/>
            <person name="Wang K."/>
            <person name="Li T."/>
            <person name="Gao L."/>
            <person name="Zhang X."/>
            <person name="Wang H."/>
            <person name="Yang Z."/>
            <person name="Liu X."/>
            <person name="Jiang W."/>
            <person name="Mao L."/>
            <person name="Kong X."/>
            <person name="Jiao Y."/>
            <person name="Jia J."/>
        </authorList>
    </citation>
    <scope>NUCLEOTIDE SEQUENCE [LARGE SCALE GENOMIC DNA]</scope>
    <source>
        <strain evidence="2">cv. AL8/78</strain>
    </source>
</reference>
<keyword evidence="2" id="KW-1185">Reference proteome</keyword>
<reference evidence="2" key="1">
    <citation type="journal article" date="2014" name="Science">
        <title>Ancient hybridizations among the ancestral genomes of bread wheat.</title>
        <authorList>
            <consortium name="International Wheat Genome Sequencing Consortium,"/>
            <person name="Marcussen T."/>
            <person name="Sandve S.R."/>
            <person name="Heier L."/>
            <person name="Spannagl M."/>
            <person name="Pfeifer M."/>
            <person name="Jakobsen K.S."/>
            <person name="Wulff B.B."/>
            <person name="Steuernagel B."/>
            <person name="Mayer K.F."/>
            <person name="Olsen O.A."/>
        </authorList>
    </citation>
    <scope>NUCLEOTIDE SEQUENCE [LARGE SCALE GENOMIC DNA]</scope>
    <source>
        <strain evidence="2">cv. AL8/78</strain>
    </source>
</reference>
<evidence type="ECO:0000313" key="1">
    <source>
        <dbReference type="EnsemblPlants" id="AET3Gv20460900.5"/>
    </source>
</evidence>
<reference evidence="1" key="4">
    <citation type="submission" date="2019-03" db="UniProtKB">
        <authorList>
            <consortium name="EnsemblPlants"/>
        </authorList>
    </citation>
    <scope>IDENTIFICATION</scope>
</reference>